<evidence type="ECO:0000256" key="1">
    <source>
        <dbReference type="SAM" id="SignalP"/>
    </source>
</evidence>
<evidence type="ECO:0000313" key="3">
    <source>
        <dbReference type="EMBL" id="ALH81434.1"/>
    </source>
</evidence>
<dbReference type="KEGG" id="smag:AN936_13995"/>
<keyword evidence="1" id="KW-0732">Signal</keyword>
<dbReference type="AlphaFoldDB" id="A0A0N9UWV5"/>
<dbReference type="PANTHER" id="PTHR46825">
    <property type="entry name" value="D-ALANYL-D-ALANINE-CARBOXYPEPTIDASE/ENDOPEPTIDASE AMPH"/>
    <property type="match status" value="1"/>
</dbReference>
<organism evidence="3 4">
    <name type="scientific">Sphingopyxis macrogoltabida</name>
    <name type="common">Sphingomonas macrogoltabidus</name>
    <dbReference type="NCBI Taxonomy" id="33050"/>
    <lineage>
        <taxon>Bacteria</taxon>
        <taxon>Pseudomonadati</taxon>
        <taxon>Pseudomonadota</taxon>
        <taxon>Alphaproteobacteria</taxon>
        <taxon>Sphingomonadales</taxon>
        <taxon>Sphingomonadaceae</taxon>
        <taxon>Sphingopyxis</taxon>
    </lineage>
</organism>
<dbReference type="EMBL" id="CP012700">
    <property type="protein sequence ID" value="ALH81434.1"/>
    <property type="molecule type" value="Genomic_DNA"/>
</dbReference>
<dbReference type="PATRIC" id="fig|33050.5.peg.2896"/>
<dbReference type="Proteomes" id="UP000058074">
    <property type="component" value="Chromosome"/>
</dbReference>
<dbReference type="InterPro" id="IPR050491">
    <property type="entry name" value="AmpC-like"/>
</dbReference>
<accession>A0A0N9UWV5</accession>
<evidence type="ECO:0000313" key="4">
    <source>
        <dbReference type="Proteomes" id="UP000058074"/>
    </source>
</evidence>
<sequence length="463" mass="50964">MLERTKIFFAAALVCVAAPARAAPDPDTFRKQVDAFVEQEMRSEKIPGVSVAVVHKGEIVLAKGYGLANVEHNIAVTPQTIFQSGSVGKMFTAAAVMRQVEQGKMSLDDPLTKYVPDAPASWRPITIRQLLTHTSGIPNVGEDFDFKRNYTDDELIKSFAVLPLSFQPGARYSYSNSGYVMLGIVIERATGRFYGDILRTDIFEPLGMKTARVISDRDIVPNRAAGYEVVDGALKNQDFVSVKMNTTADGSLYFSLDDLISWNRGVEQGKVLSAASWKQVYTPVRLNSGKTYPYGFGWDVDMAGGKPRLHHGGSWQGFRSYYSRYLGDDLAIIFLANSAEANTETFVDGVAKLWDPALVAVPRPKPEPEVARKVTALIEAARAGRLRAEDVPLAPANFIPTQAPYFVKDLQELGALTKLELVERSEAGDDVNYVFKASFGDRLVRVYYSVAPGDQASNFFLSL</sequence>
<dbReference type="Gene3D" id="3.40.710.10">
    <property type="entry name" value="DD-peptidase/beta-lactamase superfamily"/>
    <property type="match status" value="1"/>
</dbReference>
<dbReference type="RefSeq" id="WP_054588648.1">
    <property type="nucleotide sequence ID" value="NZ_CP012700.1"/>
</dbReference>
<name>A0A0N9UWV5_SPHMC</name>
<feature type="signal peptide" evidence="1">
    <location>
        <begin position="1"/>
        <end position="22"/>
    </location>
</feature>
<feature type="domain" description="Beta-lactamase-related" evidence="2">
    <location>
        <begin position="33"/>
        <end position="346"/>
    </location>
</feature>
<dbReference type="SUPFAM" id="SSF56601">
    <property type="entry name" value="beta-lactamase/transpeptidase-like"/>
    <property type="match status" value="1"/>
</dbReference>
<gene>
    <name evidence="3" type="ORF">AN936_13995</name>
</gene>
<proteinExistence type="predicted"/>
<dbReference type="InterPro" id="IPR001466">
    <property type="entry name" value="Beta-lactam-related"/>
</dbReference>
<dbReference type="PANTHER" id="PTHR46825:SF9">
    <property type="entry name" value="BETA-LACTAMASE-RELATED DOMAIN-CONTAINING PROTEIN"/>
    <property type="match status" value="1"/>
</dbReference>
<reference evidence="3 4" key="1">
    <citation type="journal article" date="2015" name="Genome Announc.">
        <title>Complete Genome Sequence of Polypropylene Glycol- and Polyethylene Glycol-Degrading Sphingopyxis macrogoltabida Strain EY-1.</title>
        <authorList>
            <person name="Ohtsubo Y."/>
            <person name="Nagata Y."/>
            <person name="Numata M."/>
            <person name="Tsuchikane K."/>
            <person name="Hosoyama A."/>
            <person name="Yamazoe A."/>
            <person name="Tsuda M."/>
            <person name="Fujita N."/>
            <person name="Kawai F."/>
        </authorList>
    </citation>
    <scope>NUCLEOTIDE SEQUENCE [LARGE SCALE GENOMIC DNA]</scope>
    <source>
        <strain evidence="3 4">EY-1</strain>
    </source>
</reference>
<dbReference type="InterPro" id="IPR012338">
    <property type="entry name" value="Beta-lactam/transpept-like"/>
</dbReference>
<dbReference type="Pfam" id="PF00144">
    <property type="entry name" value="Beta-lactamase"/>
    <property type="match status" value="1"/>
</dbReference>
<evidence type="ECO:0000259" key="2">
    <source>
        <dbReference type="Pfam" id="PF00144"/>
    </source>
</evidence>
<feature type="chain" id="PRO_5006039112" description="Beta-lactamase-related domain-containing protein" evidence="1">
    <location>
        <begin position="23"/>
        <end position="463"/>
    </location>
</feature>
<protein>
    <recommendedName>
        <fullName evidence="2">Beta-lactamase-related domain-containing protein</fullName>
    </recommendedName>
</protein>